<dbReference type="Pfam" id="PF00486">
    <property type="entry name" value="Trans_reg_C"/>
    <property type="match status" value="1"/>
</dbReference>
<evidence type="ECO:0000313" key="11">
    <source>
        <dbReference type="Proteomes" id="UP000294830"/>
    </source>
</evidence>
<dbReference type="InterPro" id="IPR001867">
    <property type="entry name" value="OmpR/PhoB-type_DNA-bd"/>
</dbReference>
<evidence type="ECO:0000256" key="7">
    <source>
        <dbReference type="PROSITE-ProRule" id="PRU01091"/>
    </source>
</evidence>
<dbReference type="RefSeq" id="WP_131837625.1">
    <property type="nucleotide sequence ID" value="NZ_SLWB01000001.1"/>
</dbReference>
<name>A0A4R2EUQ1_9BACT</name>
<dbReference type="PANTHER" id="PTHR48111">
    <property type="entry name" value="REGULATOR OF RPOS"/>
    <property type="match status" value="1"/>
</dbReference>
<dbReference type="Pfam" id="PF00072">
    <property type="entry name" value="Response_reg"/>
    <property type="match status" value="1"/>
</dbReference>
<evidence type="ECO:0000256" key="1">
    <source>
        <dbReference type="ARBA" id="ARBA00022553"/>
    </source>
</evidence>
<dbReference type="SUPFAM" id="SSF46894">
    <property type="entry name" value="C-terminal effector domain of the bipartite response regulators"/>
    <property type="match status" value="1"/>
</dbReference>
<proteinExistence type="predicted"/>
<gene>
    <name evidence="10" type="ORF">CLV25_10152</name>
</gene>
<dbReference type="PROSITE" id="PS50110">
    <property type="entry name" value="RESPONSE_REGULATORY"/>
    <property type="match status" value="1"/>
</dbReference>
<protein>
    <submittedName>
        <fullName evidence="10">DNA-binding response OmpR family regulator</fullName>
    </submittedName>
</protein>
<accession>A0A4R2EUQ1</accession>
<feature type="modified residue" description="4-aspartylphosphate" evidence="6">
    <location>
        <position position="55"/>
    </location>
</feature>
<dbReference type="InterPro" id="IPR001789">
    <property type="entry name" value="Sig_transdc_resp-reg_receiver"/>
</dbReference>
<keyword evidence="1 6" id="KW-0597">Phosphoprotein</keyword>
<evidence type="ECO:0000256" key="5">
    <source>
        <dbReference type="ARBA" id="ARBA00023163"/>
    </source>
</evidence>
<sequence length="231" mass="26323">MKSKAMILLVEDDKNLGFICQEFLESEGYFVELESDGMAGLKSFQNNAYDLALLDIMLPKMDGFTLAKEIKKQNKHIPIVFLTAKNMSSDMVKGFKFGADDYITKPFNTEVLKLRIEAVLRRTKSIIPEMKSYTEFILGEAFFDFTNMAISCSGKIVKLTKKEAELLRLFCINKNSIISRETALKTIWGENDYFLGRSMDVHVAKLRKILKPLNTVSIETIHGQGFKLVEH</sequence>
<dbReference type="GO" id="GO:0032993">
    <property type="term" value="C:protein-DNA complex"/>
    <property type="evidence" value="ECO:0007669"/>
    <property type="project" value="TreeGrafter"/>
</dbReference>
<evidence type="ECO:0000256" key="4">
    <source>
        <dbReference type="ARBA" id="ARBA00023125"/>
    </source>
</evidence>
<dbReference type="GO" id="GO:0000976">
    <property type="term" value="F:transcription cis-regulatory region binding"/>
    <property type="evidence" value="ECO:0007669"/>
    <property type="project" value="TreeGrafter"/>
</dbReference>
<evidence type="ECO:0000256" key="2">
    <source>
        <dbReference type="ARBA" id="ARBA00023012"/>
    </source>
</evidence>
<dbReference type="SMART" id="SM00862">
    <property type="entry name" value="Trans_reg_C"/>
    <property type="match status" value="1"/>
</dbReference>
<feature type="domain" description="OmpR/PhoB-type" evidence="9">
    <location>
        <begin position="133"/>
        <end position="230"/>
    </location>
</feature>
<organism evidence="10 11">
    <name type="scientific">Acetobacteroides hydrogenigenes</name>
    <dbReference type="NCBI Taxonomy" id="979970"/>
    <lineage>
        <taxon>Bacteria</taxon>
        <taxon>Pseudomonadati</taxon>
        <taxon>Bacteroidota</taxon>
        <taxon>Bacteroidia</taxon>
        <taxon>Bacteroidales</taxon>
        <taxon>Rikenellaceae</taxon>
        <taxon>Acetobacteroides</taxon>
    </lineage>
</organism>
<evidence type="ECO:0000313" key="10">
    <source>
        <dbReference type="EMBL" id="TCN72834.1"/>
    </source>
</evidence>
<dbReference type="Gene3D" id="3.40.50.2300">
    <property type="match status" value="1"/>
</dbReference>
<dbReference type="InterPro" id="IPR036388">
    <property type="entry name" value="WH-like_DNA-bd_sf"/>
</dbReference>
<dbReference type="InterPro" id="IPR011006">
    <property type="entry name" value="CheY-like_superfamily"/>
</dbReference>
<keyword evidence="4 7" id="KW-0238">DNA-binding</keyword>
<dbReference type="GO" id="GO:0000156">
    <property type="term" value="F:phosphorelay response regulator activity"/>
    <property type="evidence" value="ECO:0007669"/>
    <property type="project" value="TreeGrafter"/>
</dbReference>
<dbReference type="InterPro" id="IPR016032">
    <property type="entry name" value="Sig_transdc_resp-reg_C-effctor"/>
</dbReference>
<keyword evidence="11" id="KW-1185">Reference proteome</keyword>
<dbReference type="OrthoDB" id="9790442at2"/>
<reference evidence="10 11" key="1">
    <citation type="submission" date="2019-03" db="EMBL/GenBank/DDBJ databases">
        <title>Genomic Encyclopedia of Archaeal and Bacterial Type Strains, Phase II (KMG-II): from individual species to whole genera.</title>
        <authorList>
            <person name="Goeker M."/>
        </authorList>
    </citation>
    <scope>NUCLEOTIDE SEQUENCE [LARGE SCALE GENOMIC DNA]</scope>
    <source>
        <strain evidence="10 11">RL-C</strain>
    </source>
</reference>
<keyword evidence="5" id="KW-0804">Transcription</keyword>
<dbReference type="GO" id="GO:0005829">
    <property type="term" value="C:cytosol"/>
    <property type="evidence" value="ECO:0007669"/>
    <property type="project" value="TreeGrafter"/>
</dbReference>
<dbReference type="SUPFAM" id="SSF52172">
    <property type="entry name" value="CheY-like"/>
    <property type="match status" value="1"/>
</dbReference>
<dbReference type="FunFam" id="3.40.50.2300:FF:000001">
    <property type="entry name" value="DNA-binding response regulator PhoB"/>
    <property type="match status" value="1"/>
</dbReference>
<dbReference type="AlphaFoldDB" id="A0A4R2EUQ1"/>
<evidence type="ECO:0000259" key="9">
    <source>
        <dbReference type="PROSITE" id="PS51755"/>
    </source>
</evidence>
<evidence type="ECO:0000256" key="6">
    <source>
        <dbReference type="PROSITE-ProRule" id="PRU00169"/>
    </source>
</evidence>
<dbReference type="PROSITE" id="PS51755">
    <property type="entry name" value="OMPR_PHOB"/>
    <property type="match status" value="1"/>
</dbReference>
<dbReference type="PANTHER" id="PTHR48111:SF40">
    <property type="entry name" value="PHOSPHATE REGULON TRANSCRIPTIONAL REGULATORY PROTEIN PHOB"/>
    <property type="match status" value="1"/>
</dbReference>
<dbReference type="InterPro" id="IPR039420">
    <property type="entry name" value="WalR-like"/>
</dbReference>
<dbReference type="CDD" id="cd00383">
    <property type="entry name" value="trans_reg_C"/>
    <property type="match status" value="1"/>
</dbReference>
<comment type="caution">
    <text evidence="10">The sequence shown here is derived from an EMBL/GenBank/DDBJ whole genome shotgun (WGS) entry which is preliminary data.</text>
</comment>
<dbReference type="SMART" id="SM00448">
    <property type="entry name" value="REC"/>
    <property type="match status" value="1"/>
</dbReference>
<evidence type="ECO:0000256" key="3">
    <source>
        <dbReference type="ARBA" id="ARBA00023015"/>
    </source>
</evidence>
<dbReference type="GO" id="GO:0006355">
    <property type="term" value="P:regulation of DNA-templated transcription"/>
    <property type="evidence" value="ECO:0007669"/>
    <property type="project" value="InterPro"/>
</dbReference>
<dbReference type="CDD" id="cd17574">
    <property type="entry name" value="REC_OmpR"/>
    <property type="match status" value="1"/>
</dbReference>
<dbReference type="EMBL" id="SLWB01000001">
    <property type="protein sequence ID" value="TCN72834.1"/>
    <property type="molecule type" value="Genomic_DNA"/>
</dbReference>
<evidence type="ECO:0000259" key="8">
    <source>
        <dbReference type="PROSITE" id="PS50110"/>
    </source>
</evidence>
<feature type="DNA-binding region" description="OmpR/PhoB-type" evidence="7">
    <location>
        <begin position="133"/>
        <end position="230"/>
    </location>
</feature>
<keyword evidence="2" id="KW-0902">Two-component regulatory system</keyword>
<keyword evidence="3" id="KW-0805">Transcription regulation</keyword>
<feature type="domain" description="Response regulatory" evidence="8">
    <location>
        <begin position="6"/>
        <end position="120"/>
    </location>
</feature>
<dbReference type="Proteomes" id="UP000294830">
    <property type="component" value="Unassembled WGS sequence"/>
</dbReference>
<dbReference type="Gene3D" id="1.10.10.10">
    <property type="entry name" value="Winged helix-like DNA-binding domain superfamily/Winged helix DNA-binding domain"/>
    <property type="match status" value="1"/>
</dbReference>